<dbReference type="Proteomes" id="UP001589750">
    <property type="component" value="Unassembled WGS sequence"/>
</dbReference>
<proteinExistence type="inferred from homology"/>
<evidence type="ECO:0000256" key="1">
    <source>
        <dbReference type="ARBA" id="ARBA00010790"/>
    </source>
</evidence>
<gene>
    <name evidence="7" type="ORF">ACFFRI_17540</name>
</gene>
<accession>A0ABV5KDQ2</accession>
<name>A0ABV5KDQ2_9ACTN</name>
<comment type="similarity">
    <text evidence="1">Belongs to the GMC oxidoreductase family.</text>
</comment>
<evidence type="ECO:0000256" key="4">
    <source>
        <dbReference type="ARBA" id="ARBA00023002"/>
    </source>
</evidence>
<keyword evidence="2" id="KW-0285">Flavoprotein</keyword>
<evidence type="ECO:0000259" key="6">
    <source>
        <dbReference type="Pfam" id="PF05199"/>
    </source>
</evidence>
<keyword evidence="8" id="KW-1185">Reference proteome</keyword>
<protein>
    <submittedName>
        <fullName evidence="7">GMC family oxidoreductase N-terminal domain-containing protein</fullName>
    </submittedName>
</protein>
<dbReference type="Pfam" id="PF05199">
    <property type="entry name" value="GMC_oxred_C"/>
    <property type="match status" value="1"/>
</dbReference>
<dbReference type="InterPro" id="IPR036188">
    <property type="entry name" value="FAD/NAD-bd_sf"/>
</dbReference>
<feature type="domain" description="Glucose-methanol-choline oxidoreductase N-terminal" evidence="5">
    <location>
        <begin position="54"/>
        <end position="247"/>
    </location>
</feature>
<dbReference type="InterPro" id="IPR000172">
    <property type="entry name" value="GMC_OxRdtase_N"/>
</dbReference>
<keyword evidence="4" id="KW-0560">Oxidoreductase</keyword>
<evidence type="ECO:0000313" key="8">
    <source>
        <dbReference type="Proteomes" id="UP001589750"/>
    </source>
</evidence>
<dbReference type="Gene3D" id="3.50.50.60">
    <property type="entry name" value="FAD/NAD(P)-binding domain"/>
    <property type="match status" value="2"/>
</dbReference>
<dbReference type="PANTHER" id="PTHR46056">
    <property type="entry name" value="LONG-CHAIN-ALCOHOL OXIDASE"/>
    <property type="match status" value="1"/>
</dbReference>
<evidence type="ECO:0000256" key="3">
    <source>
        <dbReference type="ARBA" id="ARBA00022827"/>
    </source>
</evidence>
<keyword evidence="3" id="KW-0274">FAD</keyword>
<dbReference type="Pfam" id="PF13450">
    <property type="entry name" value="NAD_binding_8"/>
    <property type="match status" value="1"/>
</dbReference>
<comment type="caution">
    <text evidence="7">The sequence shown here is derived from an EMBL/GenBank/DDBJ whole genome shotgun (WGS) entry which is preliminary data.</text>
</comment>
<feature type="domain" description="Glucose-methanol-choline oxidoreductase C-terminal" evidence="6">
    <location>
        <begin position="323"/>
        <end position="453"/>
    </location>
</feature>
<evidence type="ECO:0000313" key="7">
    <source>
        <dbReference type="EMBL" id="MFB9314866.1"/>
    </source>
</evidence>
<dbReference type="InterPro" id="IPR007867">
    <property type="entry name" value="GMC_OxRtase_C"/>
</dbReference>
<dbReference type="Pfam" id="PF00732">
    <property type="entry name" value="GMC_oxred_N"/>
    <property type="match status" value="1"/>
</dbReference>
<evidence type="ECO:0000259" key="5">
    <source>
        <dbReference type="Pfam" id="PF00732"/>
    </source>
</evidence>
<organism evidence="7 8">
    <name type="scientific">Nocardioides plantarum</name>
    <dbReference type="NCBI Taxonomy" id="29299"/>
    <lineage>
        <taxon>Bacteria</taxon>
        <taxon>Bacillati</taxon>
        <taxon>Actinomycetota</taxon>
        <taxon>Actinomycetes</taxon>
        <taxon>Propionibacteriales</taxon>
        <taxon>Nocardioidaceae</taxon>
        <taxon>Nocardioides</taxon>
    </lineage>
</organism>
<dbReference type="PANTHER" id="PTHR46056:SF12">
    <property type="entry name" value="LONG-CHAIN-ALCOHOL OXIDASE"/>
    <property type="match status" value="1"/>
</dbReference>
<evidence type="ECO:0000256" key="2">
    <source>
        <dbReference type="ARBA" id="ARBA00022630"/>
    </source>
</evidence>
<dbReference type="RefSeq" id="WP_140010003.1">
    <property type="nucleotide sequence ID" value="NZ_JBHMDG010000026.1"/>
</dbReference>
<dbReference type="SUPFAM" id="SSF51905">
    <property type="entry name" value="FAD/NAD(P)-binding domain"/>
    <property type="match status" value="1"/>
</dbReference>
<dbReference type="EMBL" id="JBHMDG010000026">
    <property type="protein sequence ID" value="MFB9314866.1"/>
    <property type="molecule type" value="Genomic_DNA"/>
</dbReference>
<sequence length="465" mass="49304">MTYDVVIVGSGPGGAVTARECARRGLRVVVLEEGDHVEPGEVPPYSLEQMRRQYRHGGLTVALGRPPVAYTEAACVGGGSEVNSGLYHRPDPTVLDAWSRELDIEGLGADDLAPWSDAVEERLSVTTPSGPLSPASDVLRRGADALGWNGFDVPRWVRPSETGPGLVKQTMLRTYLADAVAAGAEIRPGVRAQRLRIERGRVTGVVTDRGVVTGDHVVVCGGAIQTPALLLRSGVRRNVGRGLSMHPTVKVLAQLDHEINDPADLAAYQVKEFAPDLTFGGSAGRPGMIALGLSGTWDRDRDLEPAWRRQSVYYASIRSQGTGRVRVVPGVRDPVVTYALTGRDLASLRAGLGRLMLLLDAAGAELQVPSYVGAPRITGPGQIPAAVAGMSRASSSVMTVHLCGTMAMGENRRRTATDSFGRVHDVANLRVNDASLLPDAPGINPQGTLMAVAHRNVEQLLGGRG</sequence>
<reference evidence="7 8" key="1">
    <citation type="submission" date="2024-09" db="EMBL/GenBank/DDBJ databases">
        <authorList>
            <person name="Sun Q."/>
            <person name="Mori K."/>
        </authorList>
    </citation>
    <scope>NUCLEOTIDE SEQUENCE [LARGE SCALE GENOMIC DNA]</scope>
    <source>
        <strain evidence="7 8">JCM 9626</strain>
    </source>
</reference>